<evidence type="ECO:0000313" key="3">
    <source>
        <dbReference type="Proteomes" id="UP001597375"/>
    </source>
</evidence>
<name>A0ABW5D3V1_9BACT</name>
<protein>
    <recommendedName>
        <fullName evidence="4">Tetratricopeptide repeat protein</fullName>
    </recommendedName>
</protein>
<evidence type="ECO:0008006" key="4">
    <source>
        <dbReference type="Google" id="ProtNLM"/>
    </source>
</evidence>
<keyword evidence="3" id="KW-1185">Reference proteome</keyword>
<feature type="chain" id="PRO_5047069866" description="Tetratricopeptide repeat protein" evidence="1">
    <location>
        <begin position="20"/>
        <end position="300"/>
    </location>
</feature>
<evidence type="ECO:0000313" key="2">
    <source>
        <dbReference type="EMBL" id="MFD2255356.1"/>
    </source>
</evidence>
<evidence type="ECO:0000256" key="1">
    <source>
        <dbReference type="SAM" id="SignalP"/>
    </source>
</evidence>
<proteinExistence type="predicted"/>
<dbReference type="Proteomes" id="UP001597375">
    <property type="component" value="Unassembled WGS sequence"/>
</dbReference>
<reference evidence="3" key="1">
    <citation type="journal article" date="2019" name="Int. J. Syst. Evol. Microbiol.">
        <title>The Global Catalogue of Microorganisms (GCM) 10K type strain sequencing project: providing services to taxonomists for standard genome sequencing and annotation.</title>
        <authorList>
            <consortium name="The Broad Institute Genomics Platform"/>
            <consortium name="The Broad Institute Genome Sequencing Center for Infectious Disease"/>
            <person name="Wu L."/>
            <person name="Ma J."/>
        </authorList>
    </citation>
    <scope>NUCLEOTIDE SEQUENCE [LARGE SCALE GENOMIC DNA]</scope>
    <source>
        <strain evidence="3">CGMCC 4.7106</strain>
    </source>
</reference>
<keyword evidence="1" id="KW-0732">Signal</keyword>
<dbReference type="RefSeq" id="WP_386818015.1">
    <property type="nucleotide sequence ID" value="NZ_JBHUIT010000002.1"/>
</dbReference>
<feature type="signal peptide" evidence="1">
    <location>
        <begin position="1"/>
        <end position="19"/>
    </location>
</feature>
<comment type="caution">
    <text evidence="2">The sequence shown here is derived from an EMBL/GenBank/DDBJ whole genome shotgun (WGS) entry which is preliminary data.</text>
</comment>
<gene>
    <name evidence="2" type="ORF">ACFSSA_01590</name>
</gene>
<accession>A0ABW5D3V1</accession>
<sequence>MKKLILALLVPAFSISAMAQKDFQAEAILSSDSGTINAWILAATKTSIRYKKTAVSTDHTDGKINDFSLIYLKEPSAFSEAMDLFESRKYKTAQAKFAEYKEFSKPVETLKGNYSTLSAFYEMECMRKLGDYEGLSRALQNFSKEPLVRDYHLRQLDLYVMWDAARTKAWDRLLSMAEERANENLPDYQRAQVAYCKGLALQNLKRPDEALLAYNTAMTADAGASEEIAQEAIFNALRIYYDNEEVQTALKAMGTEEQNKNSRGYTLLAQASSLAKLYDSLLKTGQPLPSDLRNFLKFES</sequence>
<dbReference type="EMBL" id="JBHUIT010000002">
    <property type="protein sequence ID" value="MFD2255356.1"/>
    <property type="molecule type" value="Genomic_DNA"/>
</dbReference>
<organism evidence="2 3">
    <name type="scientific">Luteolibacter algae</name>
    <dbReference type="NCBI Taxonomy" id="454151"/>
    <lineage>
        <taxon>Bacteria</taxon>
        <taxon>Pseudomonadati</taxon>
        <taxon>Verrucomicrobiota</taxon>
        <taxon>Verrucomicrobiia</taxon>
        <taxon>Verrucomicrobiales</taxon>
        <taxon>Verrucomicrobiaceae</taxon>
        <taxon>Luteolibacter</taxon>
    </lineage>
</organism>